<proteinExistence type="predicted"/>
<feature type="region of interest" description="Disordered" evidence="1">
    <location>
        <begin position="133"/>
        <end position="153"/>
    </location>
</feature>
<dbReference type="Proteomes" id="UP001054837">
    <property type="component" value="Unassembled WGS sequence"/>
</dbReference>
<gene>
    <name evidence="2" type="ORF">CDAR_441041</name>
</gene>
<sequence length="153" mass="17089">MSQGVVRTTDLPPRRALRPRARLTLQPETTEDNDMDTSQVVSAEQLSNTEYLLTHPAPRRLSDPLPEHILYFEGLMKEAAALMLKVQKHQSAATNIKSPTWRKPRSQLKSVPPNKGHLYVYWVCLPPTCQSEGARAQKQGAKRPTCGRGSTSS</sequence>
<name>A0AAV4P0T4_9ARAC</name>
<protein>
    <submittedName>
        <fullName evidence="2">Uncharacterized protein</fullName>
    </submittedName>
</protein>
<dbReference type="AlphaFoldDB" id="A0AAV4P0T4"/>
<evidence type="ECO:0000313" key="2">
    <source>
        <dbReference type="EMBL" id="GIX89381.1"/>
    </source>
</evidence>
<keyword evidence="3" id="KW-1185">Reference proteome</keyword>
<reference evidence="2 3" key="1">
    <citation type="submission" date="2021-06" db="EMBL/GenBank/DDBJ databases">
        <title>Caerostris darwini draft genome.</title>
        <authorList>
            <person name="Kono N."/>
            <person name="Arakawa K."/>
        </authorList>
    </citation>
    <scope>NUCLEOTIDE SEQUENCE [LARGE SCALE GENOMIC DNA]</scope>
</reference>
<comment type="caution">
    <text evidence="2">The sequence shown here is derived from an EMBL/GenBank/DDBJ whole genome shotgun (WGS) entry which is preliminary data.</text>
</comment>
<dbReference type="EMBL" id="BPLQ01002170">
    <property type="protein sequence ID" value="GIX89381.1"/>
    <property type="molecule type" value="Genomic_DNA"/>
</dbReference>
<accession>A0AAV4P0T4</accession>
<evidence type="ECO:0000313" key="3">
    <source>
        <dbReference type="Proteomes" id="UP001054837"/>
    </source>
</evidence>
<evidence type="ECO:0000256" key="1">
    <source>
        <dbReference type="SAM" id="MobiDB-lite"/>
    </source>
</evidence>
<organism evidence="2 3">
    <name type="scientific">Caerostris darwini</name>
    <dbReference type="NCBI Taxonomy" id="1538125"/>
    <lineage>
        <taxon>Eukaryota</taxon>
        <taxon>Metazoa</taxon>
        <taxon>Ecdysozoa</taxon>
        <taxon>Arthropoda</taxon>
        <taxon>Chelicerata</taxon>
        <taxon>Arachnida</taxon>
        <taxon>Araneae</taxon>
        <taxon>Araneomorphae</taxon>
        <taxon>Entelegynae</taxon>
        <taxon>Araneoidea</taxon>
        <taxon>Araneidae</taxon>
        <taxon>Caerostris</taxon>
    </lineage>
</organism>
<feature type="region of interest" description="Disordered" evidence="1">
    <location>
        <begin position="1"/>
        <end position="38"/>
    </location>
</feature>